<dbReference type="Proteomes" id="UP000325466">
    <property type="component" value="Unassembled WGS sequence"/>
</dbReference>
<evidence type="ECO:0000259" key="1">
    <source>
        <dbReference type="Pfam" id="PF13810"/>
    </source>
</evidence>
<keyword evidence="3" id="KW-1185">Reference proteome</keyword>
<organism evidence="2 3">
    <name type="scientific">Rhodococcus aetherivorans</name>
    <dbReference type="NCBI Taxonomy" id="191292"/>
    <lineage>
        <taxon>Bacteria</taxon>
        <taxon>Bacillati</taxon>
        <taxon>Actinomycetota</taxon>
        <taxon>Actinomycetes</taxon>
        <taxon>Mycobacteriales</taxon>
        <taxon>Nocardiaceae</taxon>
        <taxon>Rhodococcus</taxon>
    </lineage>
</organism>
<evidence type="ECO:0000313" key="2">
    <source>
        <dbReference type="EMBL" id="GES36490.1"/>
    </source>
</evidence>
<sequence length="368" mass="40836">MAKVKDLTPTIGDVGGTDLGIPFVMPNGKVGFVLGDTFGGTQPWGPPITGLTNWRSPVILKSPTRDMAQPIAFDGACKGGAQLWPYQHNNGTFSTVLPCDAITIGNRIYLWVMITQGLVNELWCEIWYSDDLGETWVNGTNSTTKWSTTAYRGQRVMMTWDRGRDGWVYAISTGGLARNKNALLWRVREEDILDPTKWEGRCWINNAWVWKTNPADHEPGDLLASGARLGELGLRWIQGHWVWSGFDDGAYSSFIRVGHGPIENINWRTAPITRPVRGSGFPLGFDVVDRLYGCYVHPDSRFQKPDGTKGTFVMIVSQWAADGDPYRAMQYRVATPNPTGPILTDPAPPDAQPVSEWDAILAEFVGHP</sequence>
<dbReference type="EMBL" id="BLAH01000067">
    <property type="protein sequence ID" value="GES36490.1"/>
    <property type="molecule type" value="Genomic_DNA"/>
</dbReference>
<feature type="domain" description="DUF4185" evidence="1">
    <location>
        <begin position="13"/>
        <end position="332"/>
    </location>
</feature>
<dbReference type="Pfam" id="PF13810">
    <property type="entry name" value="DUF4185"/>
    <property type="match status" value="1"/>
</dbReference>
<dbReference type="RefSeq" id="WP_051446139.1">
    <property type="nucleotide sequence ID" value="NZ_BLAH01000067.1"/>
</dbReference>
<accession>A0ABQ0YIW3</accession>
<name>A0ABQ0YIW3_9NOCA</name>
<comment type="caution">
    <text evidence="2">The sequence shown here is derived from an EMBL/GenBank/DDBJ whole genome shotgun (WGS) entry which is preliminary data.</text>
</comment>
<gene>
    <name evidence="2" type="ORF">RAJCM14343_1742</name>
</gene>
<protein>
    <submittedName>
        <fullName evidence="2">Possible secreted protein</fullName>
    </submittedName>
</protein>
<reference evidence="2 3" key="1">
    <citation type="journal article" date="2018" name="Biodegradation">
        <title>1,4-Dioxane degradation characteristics of Rhodococcus aetherivorans JCM 14343.</title>
        <authorList>
            <person name="Inoue D."/>
            <person name="Tsunoda T."/>
            <person name="Yamamoto N."/>
            <person name="Ike M."/>
            <person name="Sei K."/>
        </authorList>
    </citation>
    <scope>NUCLEOTIDE SEQUENCE [LARGE SCALE GENOMIC DNA]</scope>
    <source>
        <strain evidence="2 3">JCM 14343</strain>
    </source>
</reference>
<dbReference type="InterPro" id="IPR025442">
    <property type="entry name" value="DUF4185"/>
</dbReference>
<proteinExistence type="predicted"/>
<evidence type="ECO:0000313" key="3">
    <source>
        <dbReference type="Proteomes" id="UP000325466"/>
    </source>
</evidence>